<dbReference type="OrthoDB" id="1148922at2"/>
<evidence type="ECO:0000313" key="1">
    <source>
        <dbReference type="EMBL" id="AWI24825.1"/>
    </source>
</evidence>
<dbReference type="AlphaFoldDB" id="A0A2S1SEN6"/>
<dbReference type="KEGG" id="fpal:HYN49_02355"/>
<gene>
    <name evidence="1" type="ORF">HYN49_02355</name>
</gene>
<reference evidence="1 2" key="1">
    <citation type="submission" date="2018-05" db="EMBL/GenBank/DDBJ databases">
        <title>Genome sequencing of Flavobacterium sp. HYN0049.</title>
        <authorList>
            <person name="Yi H."/>
            <person name="Baek C."/>
        </authorList>
    </citation>
    <scope>NUCLEOTIDE SEQUENCE [LARGE SCALE GENOMIC DNA]</scope>
    <source>
        <strain evidence="1 2">HYN0049</strain>
    </source>
</reference>
<dbReference type="RefSeq" id="WP_108902622.1">
    <property type="nucleotide sequence ID" value="NZ_CP029187.1"/>
</dbReference>
<organism evidence="1 2">
    <name type="scientific">Flavobacterium pallidum</name>
    <dbReference type="NCBI Taxonomy" id="2172098"/>
    <lineage>
        <taxon>Bacteria</taxon>
        <taxon>Pseudomonadati</taxon>
        <taxon>Bacteroidota</taxon>
        <taxon>Flavobacteriia</taxon>
        <taxon>Flavobacteriales</taxon>
        <taxon>Flavobacteriaceae</taxon>
        <taxon>Flavobacterium</taxon>
    </lineage>
</organism>
<sequence>MKKILISLITICALFVSSCDGDDGKNSSTNGIVQLTINGQKKSFSIQSHSIDNGNGEKWITFGGISGIENIVLNINEGDSTLESISYTFGGLTYTELAGAFQSNATVSTHGHVTGTFSGKLTTNAENQVNLNVTEGMFEVTYQ</sequence>
<dbReference type="EMBL" id="CP029187">
    <property type="protein sequence ID" value="AWI24825.1"/>
    <property type="molecule type" value="Genomic_DNA"/>
</dbReference>
<keyword evidence="2" id="KW-1185">Reference proteome</keyword>
<dbReference type="PROSITE" id="PS51257">
    <property type="entry name" value="PROKAR_LIPOPROTEIN"/>
    <property type="match status" value="1"/>
</dbReference>
<dbReference type="Proteomes" id="UP000244937">
    <property type="component" value="Chromosome"/>
</dbReference>
<protein>
    <submittedName>
        <fullName evidence="1">Uncharacterized protein</fullName>
    </submittedName>
</protein>
<accession>A0A2S1SEN6</accession>
<evidence type="ECO:0000313" key="2">
    <source>
        <dbReference type="Proteomes" id="UP000244937"/>
    </source>
</evidence>
<proteinExistence type="predicted"/>
<name>A0A2S1SEN6_9FLAO</name>